<evidence type="ECO:0000256" key="4">
    <source>
        <dbReference type="ARBA" id="ARBA00022692"/>
    </source>
</evidence>
<keyword evidence="11" id="KW-1185">Reference proteome</keyword>
<keyword evidence="7" id="KW-0406">Ion transport</keyword>
<keyword evidence="4 9" id="KW-0812">Transmembrane</keyword>
<evidence type="ECO:0000256" key="7">
    <source>
        <dbReference type="ARBA" id="ARBA00023065"/>
    </source>
</evidence>
<keyword evidence="5" id="KW-0631">Potassium channel</keyword>
<organism evidence="11 12">
    <name type="scientific">Clupea harengus</name>
    <name type="common">Atlantic herring</name>
    <dbReference type="NCBI Taxonomy" id="7950"/>
    <lineage>
        <taxon>Eukaryota</taxon>
        <taxon>Metazoa</taxon>
        <taxon>Chordata</taxon>
        <taxon>Craniata</taxon>
        <taxon>Vertebrata</taxon>
        <taxon>Euteleostomi</taxon>
        <taxon>Actinopterygii</taxon>
        <taxon>Neopterygii</taxon>
        <taxon>Teleostei</taxon>
        <taxon>Clupei</taxon>
        <taxon>Clupeiformes</taxon>
        <taxon>Clupeoidei</taxon>
        <taxon>Clupeidae</taxon>
        <taxon>Clupea</taxon>
    </lineage>
</organism>
<comment type="subcellular location">
    <subcellularLocation>
        <location evidence="1">Cell membrane</location>
        <topology evidence="1">Multi-pass membrane protein</topology>
    </subcellularLocation>
</comment>
<keyword evidence="5" id="KW-0630">Potassium</keyword>
<evidence type="ECO:0000256" key="3">
    <source>
        <dbReference type="ARBA" id="ARBA00022475"/>
    </source>
</evidence>
<accession>A0A6P3WFL3</accession>
<feature type="domain" description="Cyclic nucleotide-binding" evidence="10">
    <location>
        <begin position="428"/>
        <end position="542"/>
    </location>
</feature>
<dbReference type="GO" id="GO:0098855">
    <property type="term" value="C:HCN channel complex"/>
    <property type="evidence" value="ECO:0007669"/>
    <property type="project" value="TreeGrafter"/>
</dbReference>
<dbReference type="SMART" id="SM00100">
    <property type="entry name" value="cNMP"/>
    <property type="match status" value="1"/>
</dbReference>
<dbReference type="GO" id="GO:0030425">
    <property type="term" value="C:dendrite"/>
    <property type="evidence" value="ECO:0007669"/>
    <property type="project" value="TreeGrafter"/>
</dbReference>
<dbReference type="SUPFAM" id="SSF81324">
    <property type="entry name" value="Voltage-gated potassium channels"/>
    <property type="match status" value="1"/>
</dbReference>
<dbReference type="Pfam" id="PF00027">
    <property type="entry name" value="cNMP_binding"/>
    <property type="match status" value="1"/>
</dbReference>
<evidence type="ECO:0000256" key="1">
    <source>
        <dbReference type="ARBA" id="ARBA00004651"/>
    </source>
</evidence>
<reference evidence="12" key="1">
    <citation type="submission" date="2025-08" db="UniProtKB">
        <authorList>
            <consortium name="RefSeq"/>
        </authorList>
    </citation>
    <scope>IDENTIFICATION</scope>
</reference>
<evidence type="ECO:0000313" key="11">
    <source>
        <dbReference type="Proteomes" id="UP000515152"/>
    </source>
</evidence>
<keyword evidence="2" id="KW-0813">Transport</keyword>
<dbReference type="CDD" id="cd00038">
    <property type="entry name" value="CAP_ED"/>
    <property type="match status" value="1"/>
</dbReference>
<feature type="transmembrane region" description="Helical" evidence="9">
    <location>
        <begin position="325"/>
        <end position="348"/>
    </location>
</feature>
<evidence type="ECO:0000313" key="12">
    <source>
        <dbReference type="RefSeq" id="XP_012697733.2"/>
    </source>
</evidence>
<dbReference type="InterPro" id="IPR005821">
    <property type="entry name" value="Ion_trans_dom"/>
</dbReference>
<name>A0A6P3WFL3_CLUHA</name>
<dbReference type="InterPro" id="IPR014710">
    <property type="entry name" value="RmlC-like_jellyroll"/>
</dbReference>
<dbReference type="PANTHER" id="PTHR45689:SF8">
    <property type="entry name" value="POTASSIUM_SODIUM HYPERPOLARIZATION-ACTIVATED CYCLIC NUCLEOTIDE-GATED CHANNEL 2-LIKE"/>
    <property type="match status" value="1"/>
</dbReference>
<dbReference type="InterPro" id="IPR018490">
    <property type="entry name" value="cNMP-bd_dom_sf"/>
</dbReference>
<protein>
    <submittedName>
        <fullName evidence="12">Potassium/sodium hyperpolarization-activated cyclic nucleotide-gated channel 1-like isoform X1</fullName>
    </submittedName>
</protein>
<dbReference type="Gene3D" id="1.10.287.70">
    <property type="match status" value="1"/>
</dbReference>
<dbReference type="PROSITE" id="PS50042">
    <property type="entry name" value="CNMP_BINDING_3"/>
    <property type="match status" value="1"/>
</dbReference>
<dbReference type="Gene3D" id="1.10.287.630">
    <property type="entry name" value="Helix hairpin bin"/>
    <property type="match status" value="1"/>
</dbReference>
<feature type="transmembrane region" description="Helical" evidence="9">
    <location>
        <begin position="246"/>
        <end position="270"/>
    </location>
</feature>
<dbReference type="RefSeq" id="XP_012697733.2">
    <property type="nucleotide sequence ID" value="XM_012842279.3"/>
</dbReference>
<dbReference type="OrthoDB" id="421226at2759"/>
<evidence type="ECO:0000256" key="9">
    <source>
        <dbReference type="SAM" id="Phobius"/>
    </source>
</evidence>
<sequence length="593" mass="67456">MGTDTNLQETARVSNIPTTENVDDDIKVDIENEPTSIFGRAKYALFDLLLPQFNKQSLFIFGSEKAFKKECDRQRQIGKWIIHPLSPVRHNYVMFMVAMTFLNLISIPVEIAYSDNAHGVARTIWKMFNAISDTLFMVDVVLNFRMGILTDGSQVAILDTKVIAIDYLKTWFVPDALASFPVDFAIAIADNLYNNDTTSLQGAKIMRILMFARILSLIRLLRVSRLVRFFSEFEQMTNANLEGLRMFFRILSLFMMMFILCHWNGCIQYFVPLLGDFPSECWVRRENLMNATTGEKYTFGIFRALSHMIGISYGAEGPPTDEVELWIVMTSMVSGALMYTVMVANAAAMMTNVDAPSKLYKNKLNHLEDYMCFRKLPKPLRARINDYYQARYGGKWFDEKEILSLLSKSLKEEILNVLCASMLESTPMFKDRDPSFINAILLHLRYEVFLEGDVIVRQFAPGDRMFFIEHGQVLVATDSFRKELCDGDYFGEVCLLTKGKRVASVTALSTCHLFSLSVDNFNVVLTCFPDVRKAIMCTALERQKDLLDAKIGAQGAQTQNPTTSGLNDYTESLEEASDADYDFELDDILDGTK</sequence>
<dbReference type="InterPro" id="IPR000595">
    <property type="entry name" value="cNMP-bd_dom"/>
</dbReference>
<dbReference type="InterPro" id="IPR013621">
    <property type="entry name" value="Ion_trans_N"/>
</dbReference>
<dbReference type="KEGG" id="char:105913237"/>
<evidence type="ECO:0000256" key="6">
    <source>
        <dbReference type="ARBA" id="ARBA00022989"/>
    </source>
</evidence>
<dbReference type="GO" id="GO:0005249">
    <property type="term" value="F:voltage-gated potassium channel activity"/>
    <property type="evidence" value="ECO:0007669"/>
    <property type="project" value="TreeGrafter"/>
</dbReference>
<evidence type="ECO:0000256" key="2">
    <source>
        <dbReference type="ARBA" id="ARBA00022448"/>
    </source>
</evidence>
<keyword evidence="3" id="KW-1003">Cell membrane</keyword>
<dbReference type="Gene3D" id="2.60.120.10">
    <property type="entry name" value="Jelly Rolls"/>
    <property type="match status" value="1"/>
</dbReference>
<keyword evidence="5" id="KW-0407">Ion channel</keyword>
<dbReference type="GO" id="GO:0003254">
    <property type="term" value="P:regulation of membrane depolarization"/>
    <property type="evidence" value="ECO:0007669"/>
    <property type="project" value="TreeGrafter"/>
</dbReference>
<keyword evidence="6 9" id="KW-1133">Transmembrane helix</keyword>
<dbReference type="InterPro" id="IPR051413">
    <property type="entry name" value="K/Na_HCN_channel"/>
</dbReference>
<dbReference type="Pfam" id="PF08412">
    <property type="entry name" value="Ion_trans_N"/>
    <property type="match status" value="1"/>
</dbReference>
<dbReference type="Proteomes" id="UP000515152">
    <property type="component" value="Chromosome 2"/>
</dbReference>
<evidence type="ECO:0000259" key="10">
    <source>
        <dbReference type="PROSITE" id="PS50042"/>
    </source>
</evidence>
<dbReference type="Pfam" id="PF00520">
    <property type="entry name" value="Ion_trans"/>
    <property type="match status" value="1"/>
</dbReference>
<dbReference type="AlphaFoldDB" id="A0A6P3WFL3"/>
<dbReference type="GO" id="GO:0035725">
    <property type="term" value="P:sodium ion transmembrane transport"/>
    <property type="evidence" value="ECO:0007669"/>
    <property type="project" value="TreeGrafter"/>
</dbReference>
<dbReference type="SUPFAM" id="SSF51206">
    <property type="entry name" value="cAMP-binding domain-like"/>
    <property type="match status" value="1"/>
</dbReference>
<dbReference type="GO" id="GO:0030424">
    <property type="term" value="C:axon"/>
    <property type="evidence" value="ECO:0007669"/>
    <property type="project" value="TreeGrafter"/>
</dbReference>
<evidence type="ECO:0000256" key="8">
    <source>
        <dbReference type="ARBA" id="ARBA00023136"/>
    </source>
</evidence>
<dbReference type="PANTHER" id="PTHR45689">
    <property type="entry name" value="I[[H]] CHANNEL, ISOFORM E"/>
    <property type="match status" value="1"/>
</dbReference>
<feature type="transmembrane region" description="Helical" evidence="9">
    <location>
        <begin position="92"/>
        <end position="113"/>
    </location>
</feature>
<dbReference type="GeneID" id="105913237"/>
<proteinExistence type="predicted"/>
<keyword evidence="8 9" id="KW-0472">Membrane</keyword>
<evidence type="ECO:0000256" key="5">
    <source>
        <dbReference type="ARBA" id="ARBA00022826"/>
    </source>
</evidence>
<gene>
    <name evidence="12" type="primary">LOC105913237</name>
</gene>
<keyword evidence="5" id="KW-0633">Potassium transport</keyword>